<dbReference type="Proteomes" id="UP001148482">
    <property type="component" value="Unassembled WGS sequence"/>
</dbReference>
<dbReference type="SUPFAM" id="SSF89550">
    <property type="entry name" value="PHP domain-like"/>
    <property type="match status" value="1"/>
</dbReference>
<dbReference type="RefSeq" id="WP_266069141.1">
    <property type="nucleotide sequence ID" value="NZ_JAPJDA010000009.1"/>
</dbReference>
<dbReference type="EC" id="3.1.3.48" evidence="2"/>
<evidence type="ECO:0000256" key="1">
    <source>
        <dbReference type="ARBA" id="ARBA00005750"/>
    </source>
</evidence>
<name>A0A9X3I0J2_9FLAO</name>
<organism evidence="5 6">
    <name type="scientific">Salinimicrobium profundisediminis</name>
    <dbReference type="NCBI Taxonomy" id="2994553"/>
    <lineage>
        <taxon>Bacteria</taxon>
        <taxon>Pseudomonadati</taxon>
        <taxon>Bacteroidota</taxon>
        <taxon>Flavobacteriia</taxon>
        <taxon>Flavobacteriales</taxon>
        <taxon>Flavobacteriaceae</taxon>
        <taxon>Salinimicrobium</taxon>
    </lineage>
</organism>
<keyword evidence="6" id="KW-1185">Reference proteome</keyword>
<sequence>MFSFFQKKIFLKDYLDGFIDIHNHVLPGIDDGASDVDTSIHLLYDYQKLGIQKIIATPHVMNDYYANTPESINKAHKLLMTELNKLNDLKVEIKAAAEYMMDQDFMALIEKKELLCLKENMVLVEMSYFQPPINLNEILFQLQTLQYKPVLAHPERYAFLHSNSLSNYKELKDRGCLFQLNALSLIGHYGKNMKDIAFRLLEEEMIDFIGTDTHQKRHLEKLSTASISSKKVEMLRSIIENTKKTFKF</sequence>
<dbReference type="AlphaFoldDB" id="A0A9X3I0J2"/>
<accession>A0A9X3I0J2</accession>
<dbReference type="PANTHER" id="PTHR39181">
    <property type="entry name" value="TYROSINE-PROTEIN PHOSPHATASE YWQE"/>
    <property type="match status" value="1"/>
</dbReference>
<evidence type="ECO:0000313" key="5">
    <source>
        <dbReference type="EMBL" id="MCX2837891.1"/>
    </source>
</evidence>
<comment type="similarity">
    <text evidence="1">Belongs to the metallo-dependent hydrolases superfamily. CpsB/CapC family.</text>
</comment>
<comment type="catalytic activity">
    <reaction evidence="4">
        <text>O-phospho-L-tyrosyl-[protein] + H2O = L-tyrosyl-[protein] + phosphate</text>
        <dbReference type="Rhea" id="RHEA:10684"/>
        <dbReference type="Rhea" id="RHEA-COMP:10136"/>
        <dbReference type="Rhea" id="RHEA-COMP:20101"/>
        <dbReference type="ChEBI" id="CHEBI:15377"/>
        <dbReference type="ChEBI" id="CHEBI:43474"/>
        <dbReference type="ChEBI" id="CHEBI:46858"/>
        <dbReference type="ChEBI" id="CHEBI:61978"/>
        <dbReference type="EC" id="3.1.3.48"/>
    </reaction>
</comment>
<proteinExistence type="inferred from homology"/>
<dbReference type="GO" id="GO:0030145">
    <property type="term" value="F:manganese ion binding"/>
    <property type="evidence" value="ECO:0007669"/>
    <property type="project" value="InterPro"/>
</dbReference>
<evidence type="ECO:0000313" key="6">
    <source>
        <dbReference type="Proteomes" id="UP001148482"/>
    </source>
</evidence>
<dbReference type="PANTHER" id="PTHR39181:SF1">
    <property type="entry name" value="TYROSINE-PROTEIN PHOSPHATASE YWQE"/>
    <property type="match status" value="1"/>
</dbReference>
<dbReference type="Pfam" id="PF19567">
    <property type="entry name" value="CpsB_CapC"/>
    <property type="match status" value="1"/>
</dbReference>
<dbReference type="GO" id="GO:0004725">
    <property type="term" value="F:protein tyrosine phosphatase activity"/>
    <property type="evidence" value="ECO:0007669"/>
    <property type="project" value="UniProtKB-EC"/>
</dbReference>
<comment type="caution">
    <text evidence="5">The sequence shown here is derived from an EMBL/GenBank/DDBJ whole genome shotgun (WGS) entry which is preliminary data.</text>
</comment>
<protein>
    <recommendedName>
        <fullName evidence="2">protein-tyrosine-phosphatase</fullName>
        <ecNumber evidence="2">3.1.3.48</ecNumber>
    </recommendedName>
</protein>
<dbReference type="Gene3D" id="3.20.20.140">
    <property type="entry name" value="Metal-dependent hydrolases"/>
    <property type="match status" value="1"/>
</dbReference>
<evidence type="ECO:0000256" key="4">
    <source>
        <dbReference type="ARBA" id="ARBA00051722"/>
    </source>
</evidence>
<reference evidence="5" key="1">
    <citation type="submission" date="2022-11" db="EMBL/GenBank/DDBJ databases">
        <title>Salinimicrobium profundisediminis sp. nov., isolated from deep-sea sediment of the Mariana Trench.</title>
        <authorList>
            <person name="Fu H."/>
        </authorList>
    </citation>
    <scope>NUCLEOTIDE SEQUENCE</scope>
    <source>
        <strain evidence="5">MT39</strain>
    </source>
</reference>
<evidence type="ECO:0000256" key="3">
    <source>
        <dbReference type="ARBA" id="ARBA00022801"/>
    </source>
</evidence>
<gene>
    <name evidence="5" type="ORF">OQ279_06960</name>
</gene>
<evidence type="ECO:0000256" key="2">
    <source>
        <dbReference type="ARBA" id="ARBA00013064"/>
    </source>
</evidence>
<dbReference type="PIRSF" id="PIRSF016557">
    <property type="entry name" value="Caps_synth_CpsB"/>
    <property type="match status" value="1"/>
</dbReference>
<dbReference type="InterPro" id="IPR016195">
    <property type="entry name" value="Pol/histidinol_Pase-like"/>
</dbReference>
<keyword evidence="3" id="KW-0378">Hydrolase</keyword>
<dbReference type="InterPro" id="IPR016667">
    <property type="entry name" value="Caps_polysacc_synth_CpsB/CapC"/>
</dbReference>
<dbReference type="EMBL" id="JAPJDA010000009">
    <property type="protein sequence ID" value="MCX2837891.1"/>
    <property type="molecule type" value="Genomic_DNA"/>
</dbReference>